<sequence length="706" mass="79633">MGEKKKKKRNPIPLRVNIIFFTVFLLFSALILRLGFVQIVYGDEYKKEVEKKEDVIINTSVPRGEIYDRTGKSIVSNVGKNAITYTNWKKDKPEKMRETAEELAKIIKMDSEKDLKKITERDKKDYWILINPDEAKKKIPEEENDQLKLKYKDDNKEYQKAYDELLRDRVTEKDLNTLTDLDLETLAIYREFQSGYYYTPHIVKNEGVTDKEIAIISENLEKLPGVDTVRDWDREYEFGGTLKTVLGNVSTSQRGVPAEEKDSYLAKGYSMNDRVGLSYLEKQYEDVLKGQKKKVKYIKDKKDEIVNSEVLSNGAAGNDLVLTIDMKLQLEVEKIIEEELKKTKYGYAGTQYLDRAFVVLMDPHTGEVLTMAGKQLGKDDKTGKQVVQDFALGNITTSYNVGSAVKGAMVLTGYKEGVIRPYSVLRDEVIKIKDSPDFKSHSSSLWGNMNDLTALKRSSNVYMAKIALAIGKESYTRPGQTLNVDPAAWDKVRNSFSEFGLGVRTGIDLPNEMAGFKGQDTAVPGNLMFLSIGQYDTYTNMQLVQYASTIANGGYRIQPRLLKEIRESAQGDEKLGPIVQEIQPKVLNKLDLEPGWIEQVQTGFRMVMQPGGTGGVFIGAPYSPAGKTGTAQAFYDGPLRTNYNVPPPEVMNLSLITYAPSDNPEVAMAVLVPWVYTTNNGPSPNLTIGKRVMDKYFELKNNKEKE</sequence>
<feature type="domain" description="Penicillin-binding protein dimerisation" evidence="16">
    <location>
        <begin position="60"/>
        <end position="307"/>
    </location>
</feature>
<dbReference type="GO" id="GO:0005886">
    <property type="term" value="C:plasma membrane"/>
    <property type="evidence" value="ECO:0007669"/>
    <property type="project" value="UniProtKB-SubCell"/>
</dbReference>
<keyword evidence="6" id="KW-1003">Cell membrane</keyword>
<keyword evidence="9" id="KW-0573">Peptidoglycan synthesis</keyword>
<evidence type="ECO:0000259" key="16">
    <source>
        <dbReference type="Pfam" id="PF03717"/>
    </source>
</evidence>
<protein>
    <recommendedName>
        <fullName evidence="5">serine-type D-Ala-D-Ala carboxypeptidase</fullName>
        <ecNumber evidence="5">3.4.16.4</ecNumber>
    </recommendedName>
</protein>
<evidence type="ECO:0000256" key="12">
    <source>
        <dbReference type="ARBA" id="ARBA00023316"/>
    </source>
</evidence>
<dbReference type="EMBL" id="JABBPK010000001">
    <property type="protein sequence ID" value="NMO78467.1"/>
    <property type="molecule type" value="Genomic_DNA"/>
</dbReference>
<comment type="pathway">
    <text evidence="3">Cell wall biogenesis; peptidoglycan biosynthesis.</text>
</comment>
<evidence type="ECO:0000256" key="8">
    <source>
        <dbReference type="ARBA" id="ARBA00022960"/>
    </source>
</evidence>
<dbReference type="GO" id="GO:0071972">
    <property type="term" value="F:peptidoglycan L,D-transpeptidase activity"/>
    <property type="evidence" value="ECO:0007669"/>
    <property type="project" value="TreeGrafter"/>
</dbReference>
<evidence type="ECO:0000256" key="4">
    <source>
        <dbReference type="ARBA" id="ARBA00007171"/>
    </source>
</evidence>
<name>A0A7Y0PMV6_9BACI</name>
<evidence type="ECO:0000256" key="2">
    <source>
        <dbReference type="ARBA" id="ARBA00004236"/>
    </source>
</evidence>
<dbReference type="PANTHER" id="PTHR30627">
    <property type="entry name" value="PEPTIDOGLYCAN D,D-TRANSPEPTIDASE"/>
    <property type="match status" value="1"/>
</dbReference>
<dbReference type="EC" id="3.4.16.4" evidence="5"/>
<dbReference type="InterPro" id="IPR012338">
    <property type="entry name" value="Beta-lactam/transpept-like"/>
</dbReference>
<dbReference type="InterPro" id="IPR001460">
    <property type="entry name" value="PCN-bd_Tpept"/>
</dbReference>
<dbReference type="InterPro" id="IPR036138">
    <property type="entry name" value="PBP_dimer_sf"/>
</dbReference>
<evidence type="ECO:0000256" key="11">
    <source>
        <dbReference type="ARBA" id="ARBA00023136"/>
    </source>
</evidence>
<comment type="similarity">
    <text evidence="4">Belongs to the transpeptidase family.</text>
</comment>
<keyword evidence="12" id="KW-0961">Cell wall biogenesis/degradation</keyword>
<dbReference type="Pfam" id="PF03717">
    <property type="entry name" value="PBP_dimer"/>
    <property type="match status" value="1"/>
</dbReference>
<evidence type="ECO:0000256" key="5">
    <source>
        <dbReference type="ARBA" id="ARBA00012448"/>
    </source>
</evidence>
<keyword evidence="7 14" id="KW-0812">Transmembrane</keyword>
<evidence type="ECO:0000313" key="18">
    <source>
        <dbReference type="Proteomes" id="UP000588491"/>
    </source>
</evidence>
<dbReference type="Pfam" id="PF00905">
    <property type="entry name" value="Transpeptidase"/>
    <property type="match status" value="1"/>
</dbReference>
<gene>
    <name evidence="17" type="ORF">HHU08_15905</name>
</gene>
<feature type="transmembrane region" description="Helical" evidence="14">
    <location>
        <begin position="12"/>
        <end position="36"/>
    </location>
</feature>
<keyword evidence="8" id="KW-0133">Cell shape</keyword>
<dbReference type="InterPro" id="IPR050515">
    <property type="entry name" value="Beta-lactam/transpept"/>
</dbReference>
<evidence type="ECO:0000256" key="1">
    <source>
        <dbReference type="ARBA" id="ARBA00004167"/>
    </source>
</evidence>
<comment type="caution">
    <text evidence="17">The sequence shown here is derived from an EMBL/GenBank/DDBJ whole genome shotgun (WGS) entry which is preliminary data.</text>
</comment>
<evidence type="ECO:0000256" key="7">
    <source>
        <dbReference type="ARBA" id="ARBA00022692"/>
    </source>
</evidence>
<evidence type="ECO:0000256" key="10">
    <source>
        <dbReference type="ARBA" id="ARBA00022989"/>
    </source>
</evidence>
<accession>A0A7Y0PMV6</accession>
<comment type="subcellular location">
    <subcellularLocation>
        <location evidence="2">Cell membrane</location>
    </subcellularLocation>
    <subcellularLocation>
        <location evidence="1">Membrane</location>
        <topology evidence="1">Single-pass membrane protein</topology>
    </subcellularLocation>
</comment>
<dbReference type="GO" id="GO:0009252">
    <property type="term" value="P:peptidoglycan biosynthetic process"/>
    <property type="evidence" value="ECO:0007669"/>
    <property type="project" value="UniProtKB-UniPathway"/>
</dbReference>
<keyword evidence="18" id="KW-1185">Reference proteome</keyword>
<proteinExistence type="inferred from homology"/>
<dbReference type="InterPro" id="IPR005311">
    <property type="entry name" value="PBP_dimer"/>
</dbReference>
<keyword evidence="10 14" id="KW-1133">Transmembrane helix</keyword>
<dbReference type="GO" id="GO:0008360">
    <property type="term" value="P:regulation of cell shape"/>
    <property type="evidence" value="ECO:0007669"/>
    <property type="project" value="UniProtKB-KW"/>
</dbReference>
<dbReference type="Proteomes" id="UP000588491">
    <property type="component" value="Unassembled WGS sequence"/>
</dbReference>
<feature type="domain" description="Penicillin-binding protein transpeptidase" evidence="15">
    <location>
        <begin position="357"/>
        <end position="693"/>
    </location>
</feature>
<evidence type="ECO:0000256" key="14">
    <source>
        <dbReference type="SAM" id="Phobius"/>
    </source>
</evidence>
<evidence type="ECO:0000256" key="13">
    <source>
        <dbReference type="ARBA" id="ARBA00034000"/>
    </source>
</evidence>
<dbReference type="GO" id="GO:0071555">
    <property type="term" value="P:cell wall organization"/>
    <property type="evidence" value="ECO:0007669"/>
    <property type="project" value="UniProtKB-KW"/>
</dbReference>
<dbReference type="GO" id="GO:0009002">
    <property type="term" value="F:serine-type D-Ala-D-Ala carboxypeptidase activity"/>
    <property type="evidence" value="ECO:0007669"/>
    <property type="project" value="UniProtKB-EC"/>
</dbReference>
<dbReference type="Gene3D" id="3.40.710.10">
    <property type="entry name" value="DD-peptidase/beta-lactamase superfamily"/>
    <property type="match status" value="1"/>
</dbReference>
<dbReference type="UniPathway" id="UPA00219"/>
<dbReference type="SUPFAM" id="SSF56519">
    <property type="entry name" value="Penicillin binding protein dimerisation domain"/>
    <property type="match status" value="1"/>
</dbReference>
<comment type="catalytic activity">
    <reaction evidence="13">
        <text>Preferential cleavage: (Ac)2-L-Lys-D-Ala-|-D-Ala. Also transpeptidation of peptidyl-alanyl moieties that are N-acyl substituents of D-alanine.</text>
        <dbReference type="EC" id="3.4.16.4"/>
    </reaction>
</comment>
<dbReference type="Gene3D" id="3.90.1310.10">
    <property type="entry name" value="Penicillin-binding protein 2a (Domain 2)"/>
    <property type="match status" value="1"/>
</dbReference>
<evidence type="ECO:0000256" key="9">
    <source>
        <dbReference type="ARBA" id="ARBA00022984"/>
    </source>
</evidence>
<evidence type="ECO:0000256" key="6">
    <source>
        <dbReference type="ARBA" id="ARBA00022475"/>
    </source>
</evidence>
<dbReference type="AlphaFoldDB" id="A0A7Y0PMV6"/>
<dbReference type="SUPFAM" id="SSF56601">
    <property type="entry name" value="beta-lactamase/transpeptidase-like"/>
    <property type="match status" value="1"/>
</dbReference>
<dbReference type="Gene3D" id="1.10.10.1230">
    <property type="entry name" value="Penicillin-binding protein, N-terminal non-catalytic domain, head sub-domain"/>
    <property type="match status" value="1"/>
</dbReference>
<evidence type="ECO:0000313" key="17">
    <source>
        <dbReference type="EMBL" id="NMO78467.1"/>
    </source>
</evidence>
<keyword evidence="11 14" id="KW-0472">Membrane</keyword>
<organism evidence="17 18">
    <name type="scientific">Niallia alba</name>
    <dbReference type="NCBI Taxonomy" id="2729105"/>
    <lineage>
        <taxon>Bacteria</taxon>
        <taxon>Bacillati</taxon>
        <taxon>Bacillota</taxon>
        <taxon>Bacilli</taxon>
        <taxon>Bacillales</taxon>
        <taxon>Bacillaceae</taxon>
        <taxon>Niallia</taxon>
    </lineage>
</organism>
<dbReference type="RefSeq" id="WP_169188842.1">
    <property type="nucleotide sequence ID" value="NZ_JABBPK010000001.1"/>
</dbReference>
<dbReference type="GO" id="GO:0008658">
    <property type="term" value="F:penicillin binding"/>
    <property type="evidence" value="ECO:0007669"/>
    <property type="project" value="InterPro"/>
</dbReference>
<dbReference type="PANTHER" id="PTHR30627:SF2">
    <property type="entry name" value="PEPTIDOGLYCAN D,D-TRANSPEPTIDASE MRDA"/>
    <property type="match status" value="1"/>
</dbReference>
<evidence type="ECO:0000256" key="3">
    <source>
        <dbReference type="ARBA" id="ARBA00004752"/>
    </source>
</evidence>
<reference evidence="17 18" key="1">
    <citation type="submission" date="2020-04" db="EMBL/GenBank/DDBJ databases">
        <title>Bacillus sp. UniB3 isolated from commercial digestive syrup.</title>
        <authorList>
            <person name="Thorat V."/>
            <person name="Kirdat K."/>
            <person name="Tiwarekar B."/>
            <person name="Yadav A."/>
        </authorList>
    </citation>
    <scope>NUCLEOTIDE SEQUENCE [LARGE SCALE GENOMIC DNA]</scope>
    <source>
        <strain evidence="17 18">UniB3</strain>
    </source>
</reference>
<evidence type="ECO:0000259" key="15">
    <source>
        <dbReference type="Pfam" id="PF00905"/>
    </source>
</evidence>